<protein>
    <submittedName>
        <fullName evidence="2">Uncharacterized protein</fullName>
    </submittedName>
</protein>
<keyword evidence="1" id="KW-0472">Membrane</keyword>
<comment type="caution">
    <text evidence="2">The sequence shown here is derived from an EMBL/GenBank/DDBJ whole genome shotgun (WGS) entry which is preliminary data.</text>
</comment>
<proteinExistence type="predicted"/>
<evidence type="ECO:0000313" key="3">
    <source>
        <dbReference type="Proteomes" id="UP000176952"/>
    </source>
</evidence>
<organism evidence="2 3">
    <name type="scientific">Candidatus Kerfeldbacteria bacterium RIFCSPHIGHO2_12_FULL_48_17</name>
    <dbReference type="NCBI Taxonomy" id="1798542"/>
    <lineage>
        <taxon>Bacteria</taxon>
        <taxon>Candidatus Kerfeldiibacteriota</taxon>
    </lineage>
</organism>
<dbReference type="EMBL" id="MHKD01000043">
    <property type="protein sequence ID" value="OGY81498.1"/>
    <property type="molecule type" value="Genomic_DNA"/>
</dbReference>
<evidence type="ECO:0000256" key="1">
    <source>
        <dbReference type="SAM" id="Phobius"/>
    </source>
</evidence>
<name>A0A1G2AX75_9BACT</name>
<sequence length="77" mass="8802">MVSSSLFFKFVFIYSFFFPCVSYGFVQRATASLLVKLSLALRREEEPFFLLPTIQSPPYERVAATELLAEVQGEIVE</sequence>
<accession>A0A1G2AX75</accession>
<keyword evidence="1" id="KW-1133">Transmembrane helix</keyword>
<reference evidence="2 3" key="1">
    <citation type="journal article" date="2016" name="Nat. Commun.">
        <title>Thousands of microbial genomes shed light on interconnected biogeochemical processes in an aquifer system.</title>
        <authorList>
            <person name="Anantharaman K."/>
            <person name="Brown C.T."/>
            <person name="Hug L.A."/>
            <person name="Sharon I."/>
            <person name="Castelle C.J."/>
            <person name="Probst A.J."/>
            <person name="Thomas B.C."/>
            <person name="Singh A."/>
            <person name="Wilkins M.J."/>
            <person name="Karaoz U."/>
            <person name="Brodie E.L."/>
            <person name="Williams K.H."/>
            <person name="Hubbard S.S."/>
            <person name="Banfield J.F."/>
        </authorList>
    </citation>
    <scope>NUCLEOTIDE SEQUENCE [LARGE SCALE GENOMIC DNA]</scope>
</reference>
<feature type="transmembrane region" description="Helical" evidence="1">
    <location>
        <begin position="6"/>
        <end position="26"/>
    </location>
</feature>
<dbReference type="Proteomes" id="UP000176952">
    <property type="component" value="Unassembled WGS sequence"/>
</dbReference>
<keyword evidence="1" id="KW-0812">Transmembrane</keyword>
<gene>
    <name evidence="2" type="ORF">A3F54_02645</name>
</gene>
<dbReference type="AlphaFoldDB" id="A0A1G2AX75"/>
<evidence type="ECO:0000313" key="2">
    <source>
        <dbReference type="EMBL" id="OGY81498.1"/>
    </source>
</evidence>